<dbReference type="SUPFAM" id="SSF53098">
    <property type="entry name" value="Ribonuclease H-like"/>
    <property type="match status" value="1"/>
</dbReference>
<dbReference type="Proteomes" id="UP000077266">
    <property type="component" value="Unassembled WGS sequence"/>
</dbReference>
<name>A0A166ND74_EXIGL</name>
<evidence type="ECO:0000313" key="2">
    <source>
        <dbReference type="EMBL" id="KZV79028.1"/>
    </source>
</evidence>
<feature type="non-terminal residue" evidence="2">
    <location>
        <position position="1"/>
    </location>
</feature>
<dbReference type="GO" id="GO:0046983">
    <property type="term" value="F:protein dimerization activity"/>
    <property type="evidence" value="ECO:0007669"/>
    <property type="project" value="InterPro"/>
</dbReference>
<keyword evidence="3" id="KW-1185">Reference proteome</keyword>
<gene>
    <name evidence="2" type="ORF">EXIGLDRAFT_572994</name>
</gene>
<dbReference type="AlphaFoldDB" id="A0A166ND74"/>
<feature type="domain" description="HAT C-terminal dimerisation" evidence="1">
    <location>
        <begin position="258"/>
        <end position="324"/>
    </location>
</feature>
<dbReference type="InterPro" id="IPR012337">
    <property type="entry name" value="RNaseH-like_sf"/>
</dbReference>
<dbReference type="EMBL" id="KV426696">
    <property type="protein sequence ID" value="KZV79028.1"/>
    <property type="molecule type" value="Genomic_DNA"/>
</dbReference>
<reference evidence="2 3" key="1">
    <citation type="journal article" date="2016" name="Mol. Biol. Evol.">
        <title>Comparative Genomics of Early-Diverging Mushroom-Forming Fungi Provides Insights into the Origins of Lignocellulose Decay Capabilities.</title>
        <authorList>
            <person name="Nagy L.G."/>
            <person name="Riley R."/>
            <person name="Tritt A."/>
            <person name="Adam C."/>
            <person name="Daum C."/>
            <person name="Floudas D."/>
            <person name="Sun H."/>
            <person name="Yadav J.S."/>
            <person name="Pangilinan J."/>
            <person name="Larsson K.H."/>
            <person name="Matsuura K."/>
            <person name="Barry K."/>
            <person name="Labutti K."/>
            <person name="Kuo R."/>
            <person name="Ohm R.A."/>
            <person name="Bhattacharya S.S."/>
            <person name="Shirouzu T."/>
            <person name="Yoshinaga Y."/>
            <person name="Martin F.M."/>
            <person name="Grigoriev I.V."/>
            <person name="Hibbett D.S."/>
        </authorList>
    </citation>
    <scope>NUCLEOTIDE SEQUENCE [LARGE SCALE GENOMIC DNA]</scope>
    <source>
        <strain evidence="2 3">HHB12029</strain>
    </source>
</reference>
<dbReference type="PANTHER" id="PTHR23272:SF184">
    <property type="entry name" value="OS03G0311250 PROTEIN"/>
    <property type="match status" value="1"/>
</dbReference>
<protein>
    <recommendedName>
        <fullName evidence="1">HAT C-terminal dimerisation domain-containing protein</fullName>
    </recommendedName>
</protein>
<dbReference type="InterPro" id="IPR008906">
    <property type="entry name" value="HATC_C_dom"/>
</dbReference>
<feature type="non-terminal residue" evidence="2">
    <location>
        <position position="356"/>
    </location>
</feature>
<dbReference type="Pfam" id="PF05699">
    <property type="entry name" value="Dimer_Tnp_hAT"/>
    <property type="match status" value="1"/>
</dbReference>
<proteinExistence type="predicted"/>
<dbReference type="OrthoDB" id="3243659at2759"/>
<organism evidence="2 3">
    <name type="scientific">Exidia glandulosa HHB12029</name>
    <dbReference type="NCBI Taxonomy" id="1314781"/>
    <lineage>
        <taxon>Eukaryota</taxon>
        <taxon>Fungi</taxon>
        <taxon>Dikarya</taxon>
        <taxon>Basidiomycota</taxon>
        <taxon>Agaricomycotina</taxon>
        <taxon>Agaricomycetes</taxon>
        <taxon>Auriculariales</taxon>
        <taxon>Exidiaceae</taxon>
        <taxon>Exidia</taxon>
    </lineage>
</organism>
<evidence type="ECO:0000313" key="3">
    <source>
        <dbReference type="Proteomes" id="UP000077266"/>
    </source>
</evidence>
<dbReference type="PANTHER" id="PTHR23272">
    <property type="entry name" value="BED FINGER-RELATED"/>
    <property type="match status" value="1"/>
</dbReference>
<sequence>RTSGLRQTRFKKIQADRGVHEPRNLLRDMPVRWSSTKIMLDRAVGHRADIKQFVCELEREETNEEKRDALSLLHITPLEWKNALRMLELLQLADDAQIAFSAESYPTLYNAVPALTLLTSAWTLRLDDPNFVEFCPALEIALEKLSEYREIVTDSRTDAYWISMVLHPEYKFGAEFREFWGAQTDQLKSAMEKIVRSHGSHYSGAILTATTVSGPLREVAQATDLGRAAYTTATTEASSTEHWRVEYERFINTHYDIHEDMTLTRWWGMFASQLPTWGSLAADYLPIMSSSVSAERAFSSAALTLTKRRNRLKGDIVEALQIIKCALRNDLLTREPAPSSVVDADLVHEDSDEDDG</sequence>
<evidence type="ECO:0000259" key="1">
    <source>
        <dbReference type="Pfam" id="PF05699"/>
    </source>
</evidence>
<accession>A0A166ND74</accession>
<dbReference type="InParanoid" id="A0A166ND74"/>